<gene>
    <name evidence="1" type="ORF">DPMN_116796</name>
</gene>
<reference evidence="1" key="2">
    <citation type="submission" date="2020-11" db="EMBL/GenBank/DDBJ databases">
        <authorList>
            <person name="McCartney M.A."/>
            <person name="Auch B."/>
            <person name="Kono T."/>
            <person name="Mallez S."/>
            <person name="Becker A."/>
            <person name="Gohl D.M."/>
            <person name="Silverstein K.A.T."/>
            <person name="Koren S."/>
            <person name="Bechman K.B."/>
            <person name="Herman A."/>
            <person name="Abrahante J.E."/>
            <person name="Garbe J."/>
        </authorList>
    </citation>
    <scope>NUCLEOTIDE SEQUENCE</scope>
    <source>
        <strain evidence="1">Duluth1</strain>
        <tissue evidence="1">Whole animal</tissue>
    </source>
</reference>
<evidence type="ECO:0000313" key="2">
    <source>
        <dbReference type="Proteomes" id="UP000828390"/>
    </source>
</evidence>
<dbReference type="EMBL" id="JAIWYP010000004">
    <property type="protein sequence ID" value="KAH3843283.1"/>
    <property type="molecule type" value="Genomic_DNA"/>
</dbReference>
<dbReference type="AlphaFoldDB" id="A0A9D4QUA1"/>
<dbReference type="Proteomes" id="UP000828390">
    <property type="component" value="Unassembled WGS sequence"/>
</dbReference>
<sequence length="69" mass="8097">MQDAATRTRKERIMWLKASYKKSWKQLHEDLDIILKTFLQGPVDRKLTTLTTLIYSKGRERFGLDEGVA</sequence>
<organism evidence="1 2">
    <name type="scientific">Dreissena polymorpha</name>
    <name type="common">Zebra mussel</name>
    <name type="synonym">Mytilus polymorpha</name>
    <dbReference type="NCBI Taxonomy" id="45954"/>
    <lineage>
        <taxon>Eukaryota</taxon>
        <taxon>Metazoa</taxon>
        <taxon>Spiralia</taxon>
        <taxon>Lophotrochozoa</taxon>
        <taxon>Mollusca</taxon>
        <taxon>Bivalvia</taxon>
        <taxon>Autobranchia</taxon>
        <taxon>Heteroconchia</taxon>
        <taxon>Euheterodonta</taxon>
        <taxon>Imparidentia</taxon>
        <taxon>Neoheterodontei</taxon>
        <taxon>Myida</taxon>
        <taxon>Dreissenoidea</taxon>
        <taxon>Dreissenidae</taxon>
        <taxon>Dreissena</taxon>
    </lineage>
</organism>
<proteinExistence type="predicted"/>
<keyword evidence="2" id="KW-1185">Reference proteome</keyword>
<name>A0A9D4QUA1_DREPO</name>
<accession>A0A9D4QUA1</accession>
<reference evidence="1" key="1">
    <citation type="journal article" date="2019" name="bioRxiv">
        <title>The Genome of the Zebra Mussel, Dreissena polymorpha: A Resource for Invasive Species Research.</title>
        <authorList>
            <person name="McCartney M.A."/>
            <person name="Auch B."/>
            <person name="Kono T."/>
            <person name="Mallez S."/>
            <person name="Zhang Y."/>
            <person name="Obille A."/>
            <person name="Becker A."/>
            <person name="Abrahante J.E."/>
            <person name="Garbe J."/>
            <person name="Badalamenti J.P."/>
            <person name="Herman A."/>
            <person name="Mangelson H."/>
            <person name="Liachko I."/>
            <person name="Sullivan S."/>
            <person name="Sone E.D."/>
            <person name="Koren S."/>
            <person name="Silverstein K.A.T."/>
            <person name="Beckman K.B."/>
            <person name="Gohl D.M."/>
        </authorList>
    </citation>
    <scope>NUCLEOTIDE SEQUENCE</scope>
    <source>
        <strain evidence="1">Duluth1</strain>
        <tissue evidence="1">Whole animal</tissue>
    </source>
</reference>
<protein>
    <submittedName>
        <fullName evidence="1">Uncharacterized protein</fullName>
    </submittedName>
</protein>
<evidence type="ECO:0000313" key="1">
    <source>
        <dbReference type="EMBL" id="KAH3843283.1"/>
    </source>
</evidence>
<comment type="caution">
    <text evidence="1">The sequence shown here is derived from an EMBL/GenBank/DDBJ whole genome shotgun (WGS) entry which is preliminary data.</text>
</comment>